<protein>
    <recommendedName>
        <fullName evidence="2">Ig-like domain-containing protein</fullName>
    </recommendedName>
</protein>
<sequence length="120" mass="12760">RRWFLPHPLFSSLLFSPPGFVRSAPTQPPSASVALGQTATLTCSGVSSSYAAWYQQKPGRAPVLVIYWSDSRPSGIPDRFSGSKSGSTATLTIAGAQAEDEADYYCLDYASGNNPHSDTG</sequence>
<dbReference type="InterPro" id="IPR036179">
    <property type="entry name" value="Ig-like_dom_sf"/>
</dbReference>
<dbReference type="Bgee" id="ENSOANG00000015714">
    <property type="expression patterns" value="Expressed in endometrium and 4 other cell types or tissues"/>
</dbReference>
<proteinExistence type="predicted"/>
<feature type="chain" id="PRO_5027694663" description="Ig-like domain-containing protein" evidence="1">
    <location>
        <begin position="24"/>
        <end position="120"/>
    </location>
</feature>
<dbReference type="Gene3D" id="2.60.40.10">
    <property type="entry name" value="Immunoglobulins"/>
    <property type="match status" value="1"/>
</dbReference>
<evidence type="ECO:0000313" key="3">
    <source>
        <dbReference type="Ensembl" id="ENSOANP00000024767.2"/>
    </source>
</evidence>
<dbReference type="FunFam" id="2.60.40.10:FF:001713">
    <property type="entry name" value="Immunoglobulin lambda variable 3-19"/>
    <property type="match status" value="1"/>
</dbReference>
<evidence type="ECO:0000259" key="2">
    <source>
        <dbReference type="PROSITE" id="PS50835"/>
    </source>
</evidence>
<reference evidence="3" key="2">
    <citation type="submission" date="2025-09" db="UniProtKB">
        <authorList>
            <consortium name="Ensembl"/>
        </authorList>
    </citation>
    <scope>IDENTIFICATION</scope>
    <source>
        <strain evidence="3">Glennie</strain>
    </source>
</reference>
<dbReference type="OMA" id="QMWESST"/>
<organism evidence="3 4">
    <name type="scientific">Ornithorhynchus anatinus</name>
    <name type="common">Duckbill platypus</name>
    <dbReference type="NCBI Taxonomy" id="9258"/>
    <lineage>
        <taxon>Eukaryota</taxon>
        <taxon>Metazoa</taxon>
        <taxon>Chordata</taxon>
        <taxon>Craniata</taxon>
        <taxon>Vertebrata</taxon>
        <taxon>Euteleostomi</taxon>
        <taxon>Mammalia</taxon>
        <taxon>Monotremata</taxon>
        <taxon>Ornithorhynchidae</taxon>
        <taxon>Ornithorhynchus</taxon>
    </lineage>
</organism>
<dbReference type="SUPFAM" id="SSF48726">
    <property type="entry name" value="Immunoglobulin"/>
    <property type="match status" value="1"/>
</dbReference>
<reference evidence="3" key="1">
    <citation type="submission" date="2025-08" db="UniProtKB">
        <authorList>
            <consortium name="Ensembl"/>
        </authorList>
    </citation>
    <scope>IDENTIFICATION</scope>
    <source>
        <strain evidence="3">Glennie</strain>
    </source>
</reference>
<feature type="domain" description="Ig-like" evidence="2">
    <location>
        <begin position="18"/>
        <end position="106"/>
    </location>
</feature>
<accession>F7EF96</accession>
<name>F7EF96_ORNAN</name>
<dbReference type="InterPro" id="IPR013783">
    <property type="entry name" value="Ig-like_fold"/>
</dbReference>
<dbReference type="InterPro" id="IPR050150">
    <property type="entry name" value="IgV_Light_Chain"/>
</dbReference>
<dbReference type="InterPro" id="IPR013106">
    <property type="entry name" value="Ig_V-set"/>
</dbReference>
<dbReference type="SMART" id="SM00406">
    <property type="entry name" value="IGv"/>
    <property type="match status" value="1"/>
</dbReference>
<dbReference type="HOGENOM" id="CLU_077975_4_0_1"/>
<dbReference type="PROSITE" id="PS50835">
    <property type="entry name" value="IG_LIKE"/>
    <property type="match status" value="1"/>
</dbReference>
<dbReference type="Pfam" id="PF07686">
    <property type="entry name" value="V-set"/>
    <property type="match status" value="1"/>
</dbReference>
<evidence type="ECO:0000256" key="1">
    <source>
        <dbReference type="SAM" id="SignalP"/>
    </source>
</evidence>
<dbReference type="PANTHER" id="PTHR23267">
    <property type="entry name" value="IMMUNOGLOBULIN LIGHT CHAIN"/>
    <property type="match status" value="1"/>
</dbReference>
<dbReference type="InterPro" id="IPR003599">
    <property type="entry name" value="Ig_sub"/>
</dbReference>
<dbReference type="Proteomes" id="UP000002279">
    <property type="component" value="Unplaced"/>
</dbReference>
<keyword evidence="4" id="KW-1185">Reference proteome</keyword>
<dbReference type="Ensembl" id="ENSOANT00000024771.2">
    <property type="protein sequence ID" value="ENSOANP00000024767.2"/>
    <property type="gene ID" value="ENSOANG00000015714.2"/>
</dbReference>
<evidence type="ECO:0000313" key="4">
    <source>
        <dbReference type="Proteomes" id="UP000002279"/>
    </source>
</evidence>
<dbReference type="GeneTree" id="ENSGT00940000153120"/>
<dbReference type="SMART" id="SM00409">
    <property type="entry name" value="IG"/>
    <property type="match status" value="1"/>
</dbReference>
<dbReference type="InterPro" id="IPR007110">
    <property type="entry name" value="Ig-like_dom"/>
</dbReference>
<feature type="signal peptide" evidence="1">
    <location>
        <begin position="1"/>
        <end position="23"/>
    </location>
</feature>
<keyword evidence="1" id="KW-0732">Signal</keyword>
<dbReference type="AlphaFoldDB" id="F7EF96"/>